<dbReference type="Gene3D" id="3.40.366.10">
    <property type="entry name" value="Malonyl-Coenzyme A Acyl Carrier Protein, domain 2"/>
    <property type="match status" value="1"/>
</dbReference>
<proteinExistence type="predicted"/>
<gene>
    <name evidence="3" type="ORF">CEX98_22005</name>
</gene>
<dbReference type="AlphaFoldDB" id="A0A2A5JK57"/>
<dbReference type="InterPro" id="IPR014031">
    <property type="entry name" value="Ketoacyl_synth_C"/>
</dbReference>
<dbReference type="SMART" id="SM00827">
    <property type="entry name" value="PKS_AT"/>
    <property type="match status" value="1"/>
</dbReference>
<dbReference type="InterPro" id="IPR016036">
    <property type="entry name" value="Malonyl_transacylase_ACP-bd"/>
</dbReference>
<dbReference type="InterPro" id="IPR050091">
    <property type="entry name" value="PKS_NRPS_Biosynth_Enz"/>
</dbReference>
<feature type="domain" description="Ketosynthase family 3 (KS3)" evidence="2">
    <location>
        <begin position="1"/>
        <end position="172"/>
    </location>
</feature>
<dbReference type="Gene3D" id="3.30.70.250">
    <property type="entry name" value="Malonyl-CoA ACP transacylase, ACP-binding"/>
    <property type="match status" value="1"/>
</dbReference>
<comment type="caution">
    <text evidence="3">The sequence shown here is derived from an EMBL/GenBank/DDBJ whole genome shotgun (WGS) entry which is preliminary data.</text>
</comment>
<organism evidence="3 4">
    <name type="scientific">Pseudoalteromonas piscicida</name>
    <dbReference type="NCBI Taxonomy" id="43662"/>
    <lineage>
        <taxon>Bacteria</taxon>
        <taxon>Pseudomonadati</taxon>
        <taxon>Pseudomonadota</taxon>
        <taxon>Gammaproteobacteria</taxon>
        <taxon>Alteromonadales</taxon>
        <taxon>Pseudoalteromonadaceae</taxon>
        <taxon>Pseudoalteromonas</taxon>
    </lineage>
</organism>
<dbReference type="Proteomes" id="UP000228621">
    <property type="component" value="Unassembled WGS sequence"/>
</dbReference>
<dbReference type="PANTHER" id="PTHR43775">
    <property type="entry name" value="FATTY ACID SYNTHASE"/>
    <property type="match status" value="1"/>
</dbReference>
<dbReference type="InterPro" id="IPR016035">
    <property type="entry name" value="Acyl_Trfase/lysoPLipase"/>
</dbReference>
<dbReference type="SUPFAM" id="SSF55048">
    <property type="entry name" value="Probable ACP-binding domain of malonyl-CoA ACP transacylase"/>
    <property type="match status" value="1"/>
</dbReference>
<dbReference type="InterPro" id="IPR016039">
    <property type="entry name" value="Thiolase-like"/>
</dbReference>
<reference evidence="4" key="1">
    <citation type="journal article" date="2019" name="Genome Announc.">
        <title>Draft Genome Sequence of Pseudoalteromonas piscicida Strain 36Y ROTHPW, an Hypersaline Seawater Isolate from the South Coast of Sonora, Mexico.</title>
        <authorList>
            <person name="Sanchez-Diaz R."/>
            <person name="Molina-Garza Z.J."/>
            <person name="Cruz-Suarez L.E."/>
            <person name="Selvin J."/>
            <person name="Kiran G.S."/>
            <person name="Ibarra-Gamez J.C."/>
            <person name="Gomez-Gil B."/>
            <person name="Galaviz-Silva L."/>
        </authorList>
    </citation>
    <scope>NUCLEOTIDE SEQUENCE [LARGE SCALE GENOMIC DNA]</scope>
    <source>
        <strain evidence="4">36Y_RITHPW</strain>
    </source>
</reference>
<keyword evidence="1" id="KW-0808">Transferase</keyword>
<dbReference type="Pfam" id="PF02801">
    <property type="entry name" value="Ketoacyl-synt_C"/>
    <property type="match status" value="1"/>
</dbReference>
<dbReference type="InterPro" id="IPR014043">
    <property type="entry name" value="Acyl_transferase_dom"/>
</dbReference>
<evidence type="ECO:0000256" key="1">
    <source>
        <dbReference type="ARBA" id="ARBA00022679"/>
    </source>
</evidence>
<dbReference type="PANTHER" id="PTHR43775:SF51">
    <property type="entry name" value="INACTIVE PHENOLPHTHIOCEROL SYNTHESIS POLYKETIDE SYNTHASE TYPE I PKS1-RELATED"/>
    <property type="match status" value="1"/>
</dbReference>
<dbReference type="InterPro" id="IPR032821">
    <property type="entry name" value="PKS_assoc"/>
</dbReference>
<keyword evidence="4" id="KW-1185">Reference proteome</keyword>
<dbReference type="Gene3D" id="3.30.70.3290">
    <property type="match status" value="1"/>
</dbReference>
<dbReference type="Gene3D" id="3.40.47.10">
    <property type="match status" value="1"/>
</dbReference>
<evidence type="ECO:0000313" key="4">
    <source>
        <dbReference type="Proteomes" id="UP000228621"/>
    </source>
</evidence>
<name>A0A2A5JK57_PSEO7</name>
<dbReference type="SUPFAM" id="SSF52151">
    <property type="entry name" value="FabD/lysophospholipase-like"/>
    <property type="match status" value="1"/>
</dbReference>
<dbReference type="SUPFAM" id="SSF53901">
    <property type="entry name" value="Thiolase-like"/>
    <property type="match status" value="1"/>
</dbReference>
<dbReference type="Pfam" id="PF16197">
    <property type="entry name" value="KAsynt_C_assoc"/>
    <property type="match status" value="1"/>
</dbReference>
<dbReference type="Pfam" id="PF00698">
    <property type="entry name" value="Acyl_transf_1"/>
    <property type="match status" value="1"/>
</dbReference>
<dbReference type="GO" id="GO:0006633">
    <property type="term" value="P:fatty acid biosynthetic process"/>
    <property type="evidence" value="ECO:0007669"/>
    <property type="project" value="TreeGrafter"/>
</dbReference>
<sequence length="672" mass="73032">ADGDQILAVIKGSAINNDGIQKVGFTAPSVEGQKDVINAALEVAEVEPQSVSYIECHGTGTPLGDPIEVAALSQVFTQRAQGSLKLGAVKTGIGHLDAAAGVSGLIKTVMCLQHQYLPPTLHFEQGNPNIDWSGTGFEVVSQGQHWESTDIRRAGVSSFGIGGTNAHIVLEEYQDERQSGESRAWQLLPHSARSRANLGRVTERLSHFLGESDEVPLADSSFTLQVGRRHLNYRQVALCRDSAEAVAVLSGEKPAQLLQGNIEQAPAVTLMFSGQGSQYVGMTAGLYETEAVYREQVDNCLEQLPTELAQTLKALLFGDSQEAAKLNDTAITQPALFIVEYALAKQLQEWGVSVDAMIGHSLGEYVAATLSGVLSLEDALKLVTARGKLMGSAASGAMLSVELSAQATLARLPAGLSLAADNSSELCVVSGETQLITQFSEALAAEDIKHSRLHTSHAYHSEMMAPILPAFRAVLEQVTFNPPSLPYISNVTGDWVTAEAVQDIEYWCRHLRGTVAFSEGLKTLLADENRLFLEVGPGRSLCSFVQRHEAKQASHIACNGIRHVKDEHGDDFHLAWLLGRLYVAGVNIDWQSYRAEEQRLRRALPSYPFEHQEFRPGAVKANTELAAEPVRVASTRHQRPNLATAYVAPQTEQEQQVAEIWCELFRLEEVSK</sequence>
<dbReference type="GO" id="GO:0004312">
    <property type="term" value="F:fatty acid synthase activity"/>
    <property type="evidence" value="ECO:0007669"/>
    <property type="project" value="TreeGrafter"/>
</dbReference>
<accession>A0A2A5JK57</accession>
<dbReference type="PROSITE" id="PS52004">
    <property type="entry name" value="KS3_2"/>
    <property type="match status" value="1"/>
</dbReference>
<evidence type="ECO:0000259" key="2">
    <source>
        <dbReference type="PROSITE" id="PS52004"/>
    </source>
</evidence>
<dbReference type="EMBL" id="NKHF01000131">
    <property type="protein sequence ID" value="PCK29591.1"/>
    <property type="molecule type" value="Genomic_DNA"/>
</dbReference>
<dbReference type="RefSeq" id="WP_143484383.1">
    <property type="nucleotide sequence ID" value="NZ_NKHF01000131.1"/>
</dbReference>
<dbReference type="CDD" id="cd00833">
    <property type="entry name" value="PKS"/>
    <property type="match status" value="1"/>
</dbReference>
<protein>
    <recommendedName>
        <fullName evidence="2">Ketosynthase family 3 (KS3) domain-containing protein</fullName>
    </recommendedName>
</protein>
<feature type="non-terminal residue" evidence="3">
    <location>
        <position position="1"/>
    </location>
</feature>
<dbReference type="InterPro" id="IPR001227">
    <property type="entry name" value="Ac_transferase_dom_sf"/>
</dbReference>
<dbReference type="InterPro" id="IPR020841">
    <property type="entry name" value="PKS_Beta-ketoAc_synthase_dom"/>
</dbReference>
<dbReference type="SMART" id="SM00825">
    <property type="entry name" value="PKS_KS"/>
    <property type="match status" value="1"/>
</dbReference>
<evidence type="ECO:0000313" key="3">
    <source>
        <dbReference type="EMBL" id="PCK29591.1"/>
    </source>
</evidence>
<dbReference type="OrthoDB" id="9757559at2"/>